<reference evidence="1 2" key="1">
    <citation type="submission" date="2018-06" db="EMBL/GenBank/DDBJ databases">
        <title>Genomic Encyclopedia of Type Strains, Phase IV (KMG-IV): sequencing the most valuable type-strain genomes for metagenomic binning, comparative biology and taxonomic classification.</title>
        <authorList>
            <person name="Goeker M."/>
        </authorList>
    </citation>
    <scope>NUCLEOTIDE SEQUENCE [LARGE SCALE GENOMIC DNA]</scope>
    <source>
        <strain evidence="1 2">DSM 45521</strain>
    </source>
</reference>
<dbReference type="InterPro" id="IPR009752">
    <property type="entry name" value="Phage_Mu_GpJ"/>
</dbReference>
<dbReference type="EMBL" id="QJSP01000017">
    <property type="protein sequence ID" value="PYE13343.1"/>
    <property type="molecule type" value="Genomic_DNA"/>
</dbReference>
<accession>A0A318RGH0</accession>
<name>A0A318RGH0_WILLI</name>
<dbReference type="AlphaFoldDB" id="A0A318RGH0"/>
<organism evidence="1 2">
    <name type="scientific">Williamsia limnetica</name>
    <dbReference type="NCBI Taxonomy" id="882452"/>
    <lineage>
        <taxon>Bacteria</taxon>
        <taxon>Bacillati</taxon>
        <taxon>Actinomycetota</taxon>
        <taxon>Actinomycetes</taxon>
        <taxon>Mycobacteriales</taxon>
        <taxon>Nocardiaceae</taxon>
        <taxon>Williamsia</taxon>
    </lineage>
</organism>
<comment type="caution">
    <text evidence="1">The sequence shown here is derived from an EMBL/GenBank/DDBJ whole genome shotgun (WGS) entry which is preliminary data.</text>
</comment>
<sequence>MPGQVVYVGLPSREGCERAVVSALTNDTTLALTTPLKYAHGRSEPVTGVIGDLIHVYRAINVNGQAPALDTFSVLATRSIDAEKETTYYTDSAGGAGFWYRFTYYNALSNVESDLEDSVPVRGDDFGHYASVTEIRNEAGFGNAQNLSDVTIDQQRRAAEAEINVALGTKYTTPFTPVPDIIHTLTIQLAAGLLQANAYRGTTRGSDKLKEARALIKALQDGDQTINGEDGTSITTGEAISSWPGEDQPRAFFMGDRF</sequence>
<dbReference type="Proteomes" id="UP000247591">
    <property type="component" value="Unassembled WGS sequence"/>
</dbReference>
<gene>
    <name evidence="1" type="ORF">DFR67_117114</name>
</gene>
<evidence type="ECO:0000313" key="2">
    <source>
        <dbReference type="Proteomes" id="UP000247591"/>
    </source>
</evidence>
<proteinExistence type="predicted"/>
<dbReference type="Pfam" id="PF07030">
    <property type="entry name" value="Phage_Mu_Gp36"/>
    <property type="match status" value="1"/>
</dbReference>
<keyword evidence="2" id="KW-1185">Reference proteome</keyword>
<protein>
    <submittedName>
        <fullName evidence="1">Uncharacterized protein DUF1320</fullName>
    </submittedName>
</protein>
<evidence type="ECO:0000313" key="1">
    <source>
        <dbReference type="EMBL" id="PYE13343.1"/>
    </source>
</evidence>